<organism evidence="9 10">
    <name type="scientific">Colletotrichum trifolii</name>
    <dbReference type="NCBI Taxonomy" id="5466"/>
    <lineage>
        <taxon>Eukaryota</taxon>
        <taxon>Fungi</taxon>
        <taxon>Dikarya</taxon>
        <taxon>Ascomycota</taxon>
        <taxon>Pezizomycotina</taxon>
        <taxon>Sordariomycetes</taxon>
        <taxon>Hypocreomycetidae</taxon>
        <taxon>Glomerellales</taxon>
        <taxon>Glomerellaceae</taxon>
        <taxon>Colletotrichum</taxon>
        <taxon>Colletotrichum orbiculare species complex</taxon>
    </lineage>
</organism>
<feature type="transmembrane region" description="Helical" evidence="7">
    <location>
        <begin position="133"/>
        <end position="156"/>
    </location>
</feature>
<feature type="transmembrane region" description="Helical" evidence="7">
    <location>
        <begin position="39"/>
        <end position="57"/>
    </location>
</feature>
<feature type="transmembrane region" description="Helical" evidence="7">
    <location>
        <begin position="69"/>
        <end position="94"/>
    </location>
</feature>
<evidence type="ECO:0000259" key="8">
    <source>
        <dbReference type="Pfam" id="PF00999"/>
    </source>
</evidence>
<feature type="transmembrane region" description="Helical" evidence="7">
    <location>
        <begin position="235"/>
        <end position="255"/>
    </location>
</feature>
<keyword evidence="4 7" id="KW-1133">Transmembrane helix</keyword>
<dbReference type="InterPro" id="IPR038770">
    <property type="entry name" value="Na+/solute_symporter_sf"/>
</dbReference>
<dbReference type="GO" id="GO:0016020">
    <property type="term" value="C:membrane"/>
    <property type="evidence" value="ECO:0007669"/>
    <property type="project" value="UniProtKB-SubCell"/>
</dbReference>
<evidence type="ECO:0000313" key="9">
    <source>
        <dbReference type="EMBL" id="TDZ61882.1"/>
    </source>
</evidence>
<dbReference type="EMBL" id="RYZW01000027">
    <property type="protein sequence ID" value="TDZ61882.1"/>
    <property type="molecule type" value="Genomic_DNA"/>
</dbReference>
<evidence type="ECO:0000256" key="7">
    <source>
        <dbReference type="SAM" id="Phobius"/>
    </source>
</evidence>
<reference evidence="9 10" key="1">
    <citation type="submission" date="2018-12" db="EMBL/GenBank/DDBJ databases">
        <title>Genome sequence and assembly of Colletotrichum trifolii.</title>
        <authorList>
            <person name="Gan P."/>
            <person name="Shirasu K."/>
        </authorList>
    </citation>
    <scope>NUCLEOTIDE SEQUENCE [LARGE SCALE GENOMIC DNA]</scope>
    <source>
        <strain evidence="9 10">543-2</strain>
    </source>
</reference>
<gene>
    <name evidence="9" type="primary">kha1-1</name>
    <name evidence="9" type="ORF">CTRI78_v004013</name>
</gene>
<dbReference type="STRING" id="5466.A0A4R8RI13"/>
<dbReference type="PANTHER" id="PTHR32468">
    <property type="entry name" value="CATION/H + ANTIPORTER"/>
    <property type="match status" value="1"/>
</dbReference>
<protein>
    <submittedName>
        <fullName evidence="9">K(+)/H(+) antiporter 1</fullName>
    </submittedName>
</protein>
<dbReference type="PANTHER" id="PTHR32468:SF0">
    <property type="entry name" value="K(+)_H(+) ANTIPORTER 1"/>
    <property type="match status" value="1"/>
</dbReference>
<dbReference type="GO" id="GO:0015297">
    <property type="term" value="F:antiporter activity"/>
    <property type="evidence" value="ECO:0007669"/>
    <property type="project" value="InterPro"/>
</dbReference>
<evidence type="ECO:0000313" key="10">
    <source>
        <dbReference type="Proteomes" id="UP000295703"/>
    </source>
</evidence>
<keyword evidence="10" id="KW-1185">Reference proteome</keyword>
<evidence type="ECO:0000256" key="1">
    <source>
        <dbReference type="ARBA" id="ARBA00004141"/>
    </source>
</evidence>
<keyword evidence="6 7" id="KW-0472">Membrane</keyword>
<dbReference type="Pfam" id="PF00999">
    <property type="entry name" value="Na_H_Exchanger"/>
    <property type="match status" value="1"/>
</dbReference>
<dbReference type="Proteomes" id="UP000295703">
    <property type="component" value="Unassembled WGS sequence"/>
</dbReference>
<feature type="transmembrane region" description="Helical" evidence="7">
    <location>
        <begin position="354"/>
        <end position="372"/>
    </location>
</feature>
<feature type="transmembrane region" description="Helical" evidence="7">
    <location>
        <begin position="276"/>
        <end position="295"/>
    </location>
</feature>
<keyword evidence="2" id="KW-0813">Transport</keyword>
<feature type="domain" description="Cation/H+ exchanger transmembrane" evidence="8">
    <location>
        <begin position="55"/>
        <end position="439"/>
    </location>
</feature>
<keyword evidence="5" id="KW-0406">Ion transport</keyword>
<sequence length="888" mass="95972">MSTTASTVATPIPTGSRAPSQGGIFEGLNPSVFNPADPIVMFIIQAVIVISLSRLLYWPLSLIRQPRVIAEVVTGILLGPSVFSRIPAFTAAIFPKESMAPFRLVAQIGLVLFLFLVGLEIDLSYLLRNWRTAICIATLDMAIPFGIGVALAYGLYNEFRDDPGVTPISFGLFALFIGIAFAITAFSVLCRILTSLKLLNTAVGVIVLTSGVTNDVVGWILLALCVTLVNSGAGVTALWILLVSFGYCLLVAYVVRPAFMWVLRRTKSLEHGPSQGIVCLTLIMVLASASFTKIIGVHAIFGAFMIGLICPHDGGFAIKLTEKIEDLVSTLFVPLFFAWSGINTNLGLLDTEKTWVYVVAVIFLAFFSKLLGGSVGARMNGMVWRESLTIGTLMSCKGHVELIVLNIGLQAKIISTRMFTIFVVMALVTTFTTTPLVMWLYPPSYQQKLELWRRGQINWDGTPTQKDGVDSKEDDDQREPASKLLVYLRTDGLSSLLSTISLFTSGQDTASPQSLSPEKSYHGGEKGLVEHAVQIPEEESPPQELLRIHGLRLVGLSERNSSAMKVSEIEGYAGQDPIIKAFGTSAINTTRDVVISGQITVVPEDSFADTLATQATKLNSDLIVVPWSETGTISEIPSFYSATTKGVDPIGTGDFSNLMASVFDKAKLISAVATFIDSTLLGKADSSGRGAKKPRHLTRQVSGINVSDTQGISTVRFFSAERRGKKLVRVLYTGAADDIYAVKLGIQLAQNENLEVNIVDAADADDETNMQFLRITSNIHSSVAGRITFNKVTCTVTKDITSSAIVAEYLALQAGEKRETTFLLGRSDVSRKAGHRTAGEMFIADPRKTLGSIALGVLMEVKRIGVANVSFLVVQAKHTAMDGQALQR</sequence>
<comment type="subcellular location">
    <subcellularLocation>
        <location evidence="1">Membrane</location>
        <topology evidence="1">Multi-pass membrane protein</topology>
    </subcellularLocation>
</comment>
<evidence type="ECO:0000256" key="3">
    <source>
        <dbReference type="ARBA" id="ARBA00022692"/>
    </source>
</evidence>
<feature type="transmembrane region" description="Helical" evidence="7">
    <location>
        <begin position="419"/>
        <end position="441"/>
    </location>
</feature>
<dbReference type="AlphaFoldDB" id="A0A4R8RI13"/>
<dbReference type="Gene3D" id="1.20.1530.20">
    <property type="match status" value="1"/>
</dbReference>
<feature type="transmembrane region" description="Helical" evidence="7">
    <location>
        <begin position="168"/>
        <end position="190"/>
    </location>
</feature>
<dbReference type="InterPro" id="IPR050794">
    <property type="entry name" value="CPA2_transporter"/>
</dbReference>
<feature type="transmembrane region" description="Helical" evidence="7">
    <location>
        <begin position="202"/>
        <end position="229"/>
    </location>
</feature>
<name>A0A4R8RI13_COLTR</name>
<comment type="caution">
    <text evidence="9">The sequence shown here is derived from an EMBL/GenBank/DDBJ whole genome shotgun (WGS) entry which is preliminary data.</text>
</comment>
<dbReference type="InterPro" id="IPR006153">
    <property type="entry name" value="Cation/H_exchanger_TM"/>
</dbReference>
<evidence type="ECO:0000256" key="6">
    <source>
        <dbReference type="ARBA" id="ARBA00023136"/>
    </source>
</evidence>
<accession>A0A4R8RI13</accession>
<feature type="transmembrane region" description="Helical" evidence="7">
    <location>
        <begin position="100"/>
        <end position="121"/>
    </location>
</feature>
<evidence type="ECO:0000256" key="2">
    <source>
        <dbReference type="ARBA" id="ARBA00022448"/>
    </source>
</evidence>
<keyword evidence="3 7" id="KW-0812">Transmembrane</keyword>
<evidence type="ECO:0000256" key="5">
    <source>
        <dbReference type="ARBA" id="ARBA00023065"/>
    </source>
</evidence>
<evidence type="ECO:0000256" key="4">
    <source>
        <dbReference type="ARBA" id="ARBA00022989"/>
    </source>
</evidence>
<dbReference type="GO" id="GO:1902600">
    <property type="term" value="P:proton transmembrane transport"/>
    <property type="evidence" value="ECO:0007669"/>
    <property type="project" value="InterPro"/>
</dbReference>
<proteinExistence type="predicted"/>